<dbReference type="EMBL" id="JASBWS010000113">
    <property type="protein sequence ID" value="KAJ9096486.1"/>
    <property type="molecule type" value="Genomic_DNA"/>
</dbReference>
<evidence type="ECO:0000313" key="2">
    <source>
        <dbReference type="Proteomes" id="UP001230649"/>
    </source>
</evidence>
<sequence length="424" mass="49004">MSQPSITKRSQAAYAKRTKPVEASSQPAPSKRPPLPLPPAEKTSNDRVLRESNIQLRVDHESHSNSNAVQNLRPRAVVEKTYSDKQKAQLFSVVCDEMKQLKQKSSRLTEERRKVDEDRVKLAEDLREAKYHILQMEIEAQRRRDAQIYRPIERPCITKEETVNIRLTGTRELLGLQFDKSDKVGKKWTYKGMMKDRSWKLLLAMSREVVTWGIQLLELTAAPEWKKLHKTRKRQLVEEAKNKKWCIDAMKPDPRPHDIQIEDWPPPRADELVTPVDHEKFKQKSRDDKEVSDAEASADSSNSDDVPLSRKHQKTAHHHDDQDEEAEGDAIDLEEQDQGEQDVDLEHDDDDYEREKDERSMDPDTVEKDSDTDDEQHGGDDSEEHEYSDATGGEENFESEDEQPVRSKRRLTKNTASAADELNI</sequence>
<evidence type="ECO:0000313" key="1">
    <source>
        <dbReference type="EMBL" id="KAJ9096486.1"/>
    </source>
</evidence>
<dbReference type="Proteomes" id="UP001230649">
    <property type="component" value="Unassembled WGS sequence"/>
</dbReference>
<accession>A0ACC2VBN2</accession>
<comment type="caution">
    <text evidence="1">The sequence shown here is derived from an EMBL/GenBank/DDBJ whole genome shotgun (WGS) entry which is preliminary data.</text>
</comment>
<name>A0ACC2VBN2_9TREE</name>
<keyword evidence="2" id="KW-1185">Reference proteome</keyword>
<gene>
    <name evidence="1" type="ORF">QFC20_006429</name>
</gene>
<reference evidence="1" key="1">
    <citation type="submission" date="2023-04" db="EMBL/GenBank/DDBJ databases">
        <title>Draft Genome sequencing of Naganishia species isolated from polar environments using Oxford Nanopore Technology.</title>
        <authorList>
            <person name="Leo P."/>
            <person name="Venkateswaran K."/>
        </authorList>
    </citation>
    <scope>NUCLEOTIDE SEQUENCE</scope>
    <source>
        <strain evidence="1">MNA-CCFEE 5262</strain>
    </source>
</reference>
<protein>
    <submittedName>
        <fullName evidence="1">Uncharacterized protein</fullName>
    </submittedName>
</protein>
<proteinExistence type="predicted"/>
<organism evidence="1 2">
    <name type="scientific">Naganishia adeliensis</name>
    <dbReference type="NCBI Taxonomy" id="92952"/>
    <lineage>
        <taxon>Eukaryota</taxon>
        <taxon>Fungi</taxon>
        <taxon>Dikarya</taxon>
        <taxon>Basidiomycota</taxon>
        <taxon>Agaricomycotina</taxon>
        <taxon>Tremellomycetes</taxon>
        <taxon>Filobasidiales</taxon>
        <taxon>Filobasidiaceae</taxon>
        <taxon>Naganishia</taxon>
    </lineage>
</organism>